<reference evidence="1 2" key="1">
    <citation type="submission" date="2021-01" db="EMBL/GenBank/DDBJ databases">
        <title>Actinoplanes sp. nov. LDG1-01 isolated from lichen.</title>
        <authorList>
            <person name="Saeng-In P."/>
            <person name="Phongsopitanun W."/>
            <person name="Kanchanasin P."/>
            <person name="Yuki M."/>
            <person name="Kudo T."/>
            <person name="Ohkuma M."/>
            <person name="Tanasupawat S."/>
        </authorList>
    </citation>
    <scope>NUCLEOTIDE SEQUENCE [LARGE SCALE GENOMIC DNA]</scope>
    <source>
        <strain evidence="1 2">LDG1-01</strain>
    </source>
</reference>
<proteinExistence type="predicted"/>
<name>A0ABS1VPW9_9ACTN</name>
<organism evidence="1 2">
    <name type="scientific">Paractinoplanes lichenicola</name>
    <dbReference type="NCBI Taxonomy" id="2802976"/>
    <lineage>
        <taxon>Bacteria</taxon>
        <taxon>Bacillati</taxon>
        <taxon>Actinomycetota</taxon>
        <taxon>Actinomycetes</taxon>
        <taxon>Micromonosporales</taxon>
        <taxon>Micromonosporaceae</taxon>
        <taxon>Paractinoplanes</taxon>
    </lineage>
</organism>
<accession>A0ABS1VPW9</accession>
<dbReference type="Pfam" id="PF24113">
    <property type="entry name" value="DUF7387"/>
    <property type="match status" value="1"/>
</dbReference>
<dbReference type="PANTHER" id="PTHR34504">
    <property type="entry name" value="ANTITOXIN HICB"/>
    <property type="match status" value="1"/>
</dbReference>
<evidence type="ECO:0000313" key="2">
    <source>
        <dbReference type="Proteomes" id="UP000598996"/>
    </source>
</evidence>
<dbReference type="SUPFAM" id="SSF143100">
    <property type="entry name" value="TTHA1013/TTHA0281-like"/>
    <property type="match status" value="1"/>
</dbReference>
<dbReference type="InterPro" id="IPR055811">
    <property type="entry name" value="DUF7387"/>
</dbReference>
<dbReference type="EMBL" id="JAENHO010000005">
    <property type="protein sequence ID" value="MBL7256521.1"/>
    <property type="molecule type" value="Genomic_DNA"/>
</dbReference>
<dbReference type="Proteomes" id="UP000598996">
    <property type="component" value="Unassembled WGS sequence"/>
</dbReference>
<dbReference type="InterPro" id="IPR051404">
    <property type="entry name" value="TA_system_antitoxin"/>
</dbReference>
<dbReference type="RefSeq" id="WP_202993044.1">
    <property type="nucleotide sequence ID" value="NZ_JAENHO010000005.1"/>
</dbReference>
<keyword evidence="2" id="KW-1185">Reference proteome</keyword>
<dbReference type="PANTHER" id="PTHR34504:SF2">
    <property type="entry name" value="UPF0150 PROTEIN SSL0259"/>
    <property type="match status" value="1"/>
</dbReference>
<gene>
    <name evidence="1" type="ORF">JKJ07_19680</name>
</gene>
<evidence type="ECO:0000313" key="1">
    <source>
        <dbReference type="EMBL" id="MBL7256521.1"/>
    </source>
</evidence>
<dbReference type="InterPro" id="IPR035069">
    <property type="entry name" value="TTHA1013/TTHA0281-like"/>
</dbReference>
<sequence>MTRTLTAAVHQEDDWYVARCLELDVASQGESLEEALANLREAVELYLEQVSRPQIESTPFVTSFQIASAA</sequence>
<protein>
    <submittedName>
        <fullName evidence="1">Type II toxin-antitoxin system HicB family antitoxin</fullName>
    </submittedName>
</protein>
<comment type="caution">
    <text evidence="1">The sequence shown here is derived from an EMBL/GenBank/DDBJ whole genome shotgun (WGS) entry which is preliminary data.</text>
</comment>
<dbReference type="Gene3D" id="3.30.160.250">
    <property type="match status" value="1"/>
</dbReference>